<name>A0ABP9V3H2_9BACT</name>
<proteinExistence type="predicted"/>
<sequence length="238" mass="24749">MATAGLSQAAITYVDATINGNTTLADGSALIDGTHYQSGTGGTNTWNDRAFANGGTIISNSDTTGEGDAPVLRTTISGLTAGESYEVYTYFWGIDGATTRGRTSLSSTTPMDGYNTSHFNGSSFDPMTALTRLVSGDSGLNPGPVSTADGSGFENGGYFTNSVLTEESNRSMYQVSLGTAVADGSGNIHIYIDDLENTSSVNRTWYDGVGYELAAVPEPGTSALLGMAGLGLILRRRR</sequence>
<dbReference type="Pfam" id="PF07589">
    <property type="entry name" value="PEP-CTERM"/>
    <property type="match status" value="1"/>
</dbReference>
<dbReference type="EMBL" id="BAABRL010000003">
    <property type="protein sequence ID" value="GAA5495187.1"/>
    <property type="molecule type" value="Genomic_DNA"/>
</dbReference>
<evidence type="ECO:0000259" key="1">
    <source>
        <dbReference type="Pfam" id="PF07589"/>
    </source>
</evidence>
<evidence type="ECO:0000313" key="3">
    <source>
        <dbReference type="Proteomes" id="UP001424741"/>
    </source>
</evidence>
<protein>
    <recommendedName>
        <fullName evidence="1">Ice-binding protein C-terminal domain-containing protein</fullName>
    </recommendedName>
</protein>
<organism evidence="2 3">
    <name type="scientific">Rubritalea halochordaticola</name>
    <dbReference type="NCBI Taxonomy" id="714537"/>
    <lineage>
        <taxon>Bacteria</taxon>
        <taxon>Pseudomonadati</taxon>
        <taxon>Verrucomicrobiota</taxon>
        <taxon>Verrucomicrobiia</taxon>
        <taxon>Verrucomicrobiales</taxon>
        <taxon>Rubritaleaceae</taxon>
        <taxon>Rubritalea</taxon>
    </lineage>
</organism>
<evidence type="ECO:0000313" key="2">
    <source>
        <dbReference type="EMBL" id="GAA5495187.1"/>
    </source>
</evidence>
<gene>
    <name evidence="2" type="ORF">Rhal01_01362</name>
</gene>
<accession>A0ABP9V3H2</accession>
<keyword evidence="3" id="KW-1185">Reference proteome</keyword>
<feature type="domain" description="Ice-binding protein C-terminal" evidence="1">
    <location>
        <begin position="215"/>
        <end position="237"/>
    </location>
</feature>
<dbReference type="InterPro" id="IPR013424">
    <property type="entry name" value="Ice-binding_C"/>
</dbReference>
<reference evidence="2 3" key="1">
    <citation type="submission" date="2024-02" db="EMBL/GenBank/DDBJ databases">
        <title>Rubritalea halochordaticola NBRC 107102.</title>
        <authorList>
            <person name="Ichikawa N."/>
            <person name="Katano-Makiyama Y."/>
            <person name="Hidaka K."/>
        </authorList>
    </citation>
    <scope>NUCLEOTIDE SEQUENCE [LARGE SCALE GENOMIC DNA]</scope>
    <source>
        <strain evidence="2 3">NBRC 107102</strain>
    </source>
</reference>
<comment type="caution">
    <text evidence="2">The sequence shown here is derived from an EMBL/GenBank/DDBJ whole genome shotgun (WGS) entry which is preliminary data.</text>
</comment>
<dbReference type="NCBIfam" id="TIGR02595">
    <property type="entry name" value="PEP_CTERM"/>
    <property type="match status" value="1"/>
</dbReference>
<dbReference type="Proteomes" id="UP001424741">
    <property type="component" value="Unassembled WGS sequence"/>
</dbReference>